<evidence type="ECO:0000313" key="10">
    <source>
        <dbReference type="Proteomes" id="UP000536179"/>
    </source>
</evidence>
<evidence type="ECO:0000256" key="6">
    <source>
        <dbReference type="ARBA" id="ARBA00022989"/>
    </source>
</evidence>
<keyword evidence="4" id="KW-1003">Cell membrane</keyword>
<feature type="transmembrane region" description="Helical" evidence="8">
    <location>
        <begin position="304"/>
        <end position="330"/>
    </location>
</feature>
<feature type="transmembrane region" description="Helical" evidence="8">
    <location>
        <begin position="12"/>
        <end position="30"/>
    </location>
</feature>
<evidence type="ECO:0000256" key="2">
    <source>
        <dbReference type="ARBA" id="ARBA00009773"/>
    </source>
</evidence>
<keyword evidence="6 8" id="KW-1133">Transmembrane helix</keyword>
<evidence type="ECO:0000256" key="3">
    <source>
        <dbReference type="ARBA" id="ARBA00022448"/>
    </source>
</evidence>
<reference evidence="9 10" key="1">
    <citation type="submission" date="2020-08" db="EMBL/GenBank/DDBJ databases">
        <title>Genomic Encyclopedia of Type Strains, Phase III (KMG-III): the genomes of soil and plant-associated and newly described type strains.</title>
        <authorList>
            <person name="Whitman W."/>
        </authorList>
    </citation>
    <scope>NUCLEOTIDE SEQUENCE [LARGE SCALE GENOMIC DNA]</scope>
    <source>
        <strain evidence="9 10">CECT 8075</strain>
    </source>
</reference>
<dbReference type="EMBL" id="JACHXU010000007">
    <property type="protein sequence ID" value="MBB3206805.1"/>
    <property type="molecule type" value="Genomic_DNA"/>
</dbReference>
<feature type="transmembrane region" description="Helical" evidence="8">
    <location>
        <begin position="263"/>
        <end position="284"/>
    </location>
</feature>
<dbReference type="AlphaFoldDB" id="A0A7W5DYD6"/>
<feature type="transmembrane region" description="Helical" evidence="8">
    <location>
        <begin position="65"/>
        <end position="88"/>
    </location>
</feature>
<name>A0A7W5DYD6_9BACT</name>
<evidence type="ECO:0000256" key="5">
    <source>
        <dbReference type="ARBA" id="ARBA00022692"/>
    </source>
</evidence>
<comment type="similarity">
    <text evidence="2">Belongs to the autoinducer-2 exporter (AI-2E) (TC 2.A.86) family.</text>
</comment>
<organism evidence="9 10">
    <name type="scientific">Aporhodopirellula rubra</name>
    <dbReference type="NCBI Taxonomy" id="980271"/>
    <lineage>
        <taxon>Bacteria</taxon>
        <taxon>Pseudomonadati</taxon>
        <taxon>Planctomycetota</taxon>
        <taxon>Planctomycetia</taxon>
        <taxon>Pirellulales</taxon>
        <taxon>Pirellulaceae</taxon>
        <taxon>Aporhodopirellula</taxon>
    </lineage>
</organism>
<evidence type="ECO:0000256" key="8">
    <source>
        <dbReference type="SAM" id="Phobius"/>
    </source>
</evidence>
<dbReference type="RefSeq" id="WP_184305224.1">
    <property type="nucleotide sequence ID" value="NZ_JACHXU010000007.1"/>
</dbReference>
<accession>A0A7W5DYD6</accession>
<evidence type="ECO:0000313" key="9">
    <source>
        <dbReference type="EMBL" id="MBB3206805.1"/>
    </source>
</evidence>
<comment type="caution">
    <text evidence="9">The sequence shown here is derived from an EMBL/GenBank/DDBJ whole genome shotgun (WGS) entry which is preliminary data.</text>
</comment>
<dbReference type="Pfam" id="PF01594">
    <property type="entry name" value="AI-2E_transport"/>
    <property type="match status" value="1"/>
</dbReference>
<comment type="subcellular location">
    <subcellularLocation>
        <location evidence="1">Cell membrane</location>
        <topology evidence="1">Multi-pass membrane protein</topology>
    </subcellularLocation>
</comment>
<protein>
    <submittedName>
        <fullName evidence="9">AI-2 transport protein TqsA</fullName>
    </submittedName>
</protein>
<evidence type="ECO:0000256" key="7">
    <source>
        <dbReference type="ARBA" id="ARBA00023136"/>
    </source>
</evidence>
<sequence>MEFPEQYDRLKIQTICLMVIAVVLVTFSIYWLRPVLVPLVVALFVVSGVTPLLNGLEHRLGVNRLVAAGITIVTGLVAMIVFGFAIWVSMIDLSRNATAYRNRVQEIVNYLEERAVGIMPESFVPSQSKVPSKSTADDASEFIDIFVRDGITMLSQALIGLISTSAVVLIYVFFLLIGTSTIGHTGSVAREIDKQVRTYLSLKTVISIFTGGAFGATLYLFGVPMAFTFGVLAFLLNFVPNIGPIVASILPIPLILLDPNASVTWMASVIVVTGLIQLISGNLVEPKLMGNSSDLHPVTVLVALMFWGMMWGVVGMFLATPITAALRILLDRIDVTKPIAELMAGRWQGDATEVAA</sequence>
<keyword evidence="3" id="KW-0813">Transport</keyword>
<dbReference type="GO" id="GO:0005886">
    <property type="term" value="C:plasma membrane"/>
    <property type="evidence" value="ECO:0007669"/>
    <property type="project" value="UniProtKB-SubCell"/>
</dbReference>
<feature type="transmembrane region" description="Helical" evidence="8">
    <location>
        <begin position="227"/>
        <end position="256"/>
    </location>
</feature>
<feature type="transmembrane region" description="Helical" evidence="8">
    <location>
        <begin position="157"/>
        <end position="178"/>
    </location>
</feature>
<feature type="transmembrane region" description="Helical" evidence="8">
    <location>
        <begin position="36"/>
        <end position="53"/>
    </location>
</feature>
<gene>
    <name evidence="9" type="ORF">FHS27_002617</name>
</gene>
<dbReference type="InterPro" id="IPR002549">
    <property type="entry name" value="AI-2E-like"/>
</dbReference>
<dbReference type="PANTHER" id="PTHR21716:SF53">
    <property type="entry name" value="PERMEASE PERM-RELATED"/>
    <property type="match status" value="1"/>
</dbReference>
<keyword evidence="5 8" id="KW-0812">Transmembrane</keyword>
<keyword evidence="10" id="KW-1185">Reference proteome</keyword>
<dbReference type="Proteomes" id="UP000536179">
    <property type="component" value="Unassembled WGS sequence"/>
</dbReference>
<feature type="transmembrane region" description="Helical" evidence="8">
    <location>
        <begin position="199"/>
        <end position="221"/>
    </location>
</feature>
<keyword evidence="7 8" id="KW-0472">Membrane</keyword>
<dbReference type="PANTHER" id="PTHR21716">
    <property type="entry name" value="TRANSMEMBRANE PROTEIN"/>
    <property type="match status" value="1"/>
</dbReference>
<evidence type="ECO:0000256" key="4">
    <source>
        <dbReference type="ARBA" id="ARBA00022475"/>
    </source>
</evidence>
<proteinExistence type="inferred from homology"/>
<dbReference type="GO" id="GO:0055085">
    <property type="term" value="P:transmembrane transport"/>
    <property type="evidence" value="ECO:0007669"/>
    <property type="project" value="TreeGrafter"/>
</dbReference>
<evidence type="ECO:0000256" key="1">
    <source>
        <dbReference type="ARBA" id="ARBA00004651"/>
    </source>
</evidence>